<dbReference type="Pfam" id="PF03129">
    <property type="entry name" value="HGTP_anticodon"/>
    <property type="match status" value="1"/>
</dbReference>
<accession>A0A3G5AH45</accession>
<dbReference type="SUPFAM" id="SSF55681">
    <property type="entry name" value="Class II aaRS and biotin synthetases"/>
    <property type="match status" value="1"/>
</dbReference>
<dbReference type="InterPro" id="IPR036621">
    <property type="entry name" value="Anticodon-bd_dom_sf"/>
</dbReference>
<evidence type="ECO:0000256" key="1">
    <source>
        <dbReference type="ARBA" id="ARBA00012829"/>
    </source>
</evidence>
<evidence type="ECO:0000256" key="6">
    <source>
        <dbReference type="ARBA" id="ARBA00030057"/>
    </source>
</evidence>
<dbReference type="Gene3D" id="3.40.50.800">
    <property type="entry name" value="Anticodon-binding domain"/>
    <property type="match status" value="1"/>
</dbReference>
<dbReference type="Pfam" id="PF00587">
    <property type="entry name" value="tRNA-synt_2b"/>
    <property type="match status" value="1"/>
</dbReference>
<name>A0A3G5AH45_9VIRU</name>
<evidence type="ECO:0000256" key="2">
    <source>
        <dbReference type="ARBA" id="ARBA00022598"/>
    </source>
</evidence>
<dbReference type="NCBIfam" id="TIGR00389">
    <property type="entry name" value="glyS_dimeric"/>
    <property type="match status" value="1"/>
</dbReference>
<keyword evidence="3" id="KW-0547">Nucleotide-binding</keyword>
<feature type="domain" description="Aminoacyl-transfer RNA synthetases class-II family profile" evidence="7">
    <location>
        <begin position="32"/>
        <end position="515"/>
    </location>
</feature>
<keyword evidence="2" id="KW-0436">Ligase</keyword>
<dbReference type="InterPro" id="IPR004154">
    <property type="entry name" value="Anticodon-bd"/>
</dbReference>
<dbReference type="InterPro" id="IPR045864">
    <property type="entry name" value="aa-tRNA-synth_II/BPL/LPL"/>
</dbReference>
<evidence type="ECO:0000259" key="7">
    <source>
        <dbReference type="PROSITE" id="PS50862"/>
    </source>
</evidence>
<evidence type="ECO:0000256" key="5">
    <source>
        <dbReference type="ARBA" id="ARBA00023146"/>
    </source>
</evidence>
<dbReference type="SUPFAM" id="SSF52954">
    <property type="entry name" value="Class II aaRS ABD-related"/>
    <property type="match status" value="1"/>
</dbReference>
<dbReference type="PANTHER" id="PTHR10745">
    <property type="entry name" value="GLYCYL-TRNA SYNTHETASE/DNA POLYMERASE SUBUNIT GAMMA-2"/>
    <property type="match status" value="1"/>
</dbReference>
<dbReference type="InterPro" id="IPR006195">
    <property type="entry name" value="aa-tRNA-synth_II"/>
</dbReference>
<sequence length="608" mass="70604">MLKIFLQENQFIMPSYLLYGGLSGFQDYGVLGFQIKNKLINAWRDFFLNGNVNNIHEVEIPSVMPHAILEASGHVERFTDYVIYDANNLCCRADHLAKKWFKDNGMDDMANMVDDWNLEELEKNINKYGMVNKNLHSAYDVYDNQPQTEIVDKLDMCSNHFYPVQKKKLMMELGTDHTTDNIQKNNFLRPELAQGIFVNFKNYLQFFQNEDSNFKPFGIAQIGKSYRKEISPQPFIRLREFTQAEIEYFVDPQLKTHQNYDNYKKIEIPILTDNMQQQGIGTAVNITVENAVEQNIISHKLMAYFLANIFMFATKIGLKEDKIRFRQHQKNEMAHYAIQCWDLECFVNDSWLECIGCADRGCYDLTAHSKPNQYLNAKRKLDSPIVETIFTIKPNLKKLAKPFGKLTETIKIFFSNLDQKIILEVVPKIKTETFFELMIGGEIYKFESSMFSIEENKINIMYETFVPHVIEPSFGIDRLVFAVLSHNFGQRKMDDRRIVLSLPNILTIYDVAVFPLHKKESMCRIANEIKSNLTKNGLKCFEDDSGTNIGKKYVRCDEIGIPYVITVDPGTIKTGIVTVRDRDSMEQIEIHHDDIIKGNIFKPKLKID</sequence>
<dbReference type="Gene3D" id="3.30.930.10">
    <property type="entry name" value="Bira Bifunctional Protein, Domain 2"/>
    <property type="match status" value="1"/>
</dbReference>
<gene>
    <name evidence="8" type="ORF">Satyrvirus26_10</name>
</gene>
<keyword evidence="5" id="KW-0030">Aminoacyl-tRNA synthetase</keyword>
<dbReference type="InterPro" id="IPR027031">
    <property type="entry name" value="Gly-tRNA_synthase/POLG2"/>
</dbReference>
<dbReference type="InterPro" id="IPR002315">
    <property type="entry name" value="tRNA-synt_gly"/>
</dbReference>
<proteinExistence type="predicted"/>
<dbReference type="NCBIfam" id="NF003211">
    <property type="entry name" value="PRK04173.1"/>
    <property type="match status" value="1"/>
</dbReference>
<keyword evidence="4" id="KW-0067">ATP-binding</keyword>
<evidence type="ECO:0000256" key="4">
    <source>
        <dbReference type="ARBA" id="ARBA00022840"/>
    </source>
</evidence>
<dbReference type="PANTHER" id="PTHR10745:SF0">
    <property type="entry name" value="GLYCINE--TRNA LIGASE"/>
    <property type="match status" value="1"/>
</dbReference>
<dbReference type="PROSITE" id="PS50862">
    <property type="entry name" value="AA_TRNA_LIGASE_II"/>
    <property type="match status" value="1"/>
</dbReference>
<dbReference type="GO" id="GO:0005524">
    <property type="term" value="F:ATP binding"/>
    <property type="evidence" value="ECO:0007669"/>
    <property type="project" value="UniProtKB-KW"/>
</dbReference>
<dbReference type="PRINTS" id="PR01043">
    <property type="entry name" value="TRNASYNTHGLY"/>
</dbReference>
<reference evidence="8" key="1">
    <citation type="submission" date="2018-10" db="EMBL/GenBank/DDBJ databases">
        <title>Hidden diversity of soil giant viruses.</title>
        <authorList>
            <person name="Schulz F."/>
            <person name="Alteio L."/>
            <person name="Goudeau D."/>
            <person name="Ryan E.M."/>
            <person name="Malmstrom R.R."/>
            <person name="Blanchard J."/>
            <person name="Woyke T."/>
        </authorList>
    </citation>
    <scope>NUCLEOTIDE SEQUENCE</scope>
    <source>
        <strain evidence="8">SAV1</strain>
    </source>
</reference>
<evidence type="ECO:0000256" key="3">
    <source>
        <dbReference type="ARBA" id="ARBA00022741"/>
    </source>
</evidence>
<organism evidence="8">
    <name type="scientific">Satyrvirus sp</name>
    <dbReference type="NCBI Taxonomy" id="2487771"/>
    <lineage>
        <taxon>Viruses</taxon>
        <taxon>Varidnaviria</taxon>
        <taxon>Bamfordvirae</taxon>
        <taxon>Nucleocytoviricota</taxon>
        <taxon>Megaviricetes</taxon>
        <taxon>Imitervirales</taxon>
        <taxon>Mimiviridae</taxon>
        <taxon>Megamimivirinae</taxon>
    </lineage>
</organism>
<protein>
    <recommendedName>
        <fullName evidence="1">glycine--tRNA ligase</fullName>
        <ecNumber evidence="1">6.1.1.14</ecNumber>
    </recommendedName>
    <alternativeName>
        <fullName evidence="6">Diadenosine tetraphosphate synthetase</fullName>
    </alternativeName>
</protein>
<dbReference type="InterPro" id="IPR002314">
    <property type="entry name" value="aa-tRNA-synt_IIb"/>
</dbReference>
<dbReference type="Gene3D" id="3.30.40.230">
    <property type="match status" value="1"/>
</dbReference>
<dbReference type="EMBL" id="MK072462">
    <property type="protein sequence ID" value="AYV85621.1"/>
    <property type="molecule type" value="Genomic_DNA"/>
</dbReference>
<dbReference type="EC" id="6.1.1.14" evidence="1"/>
<evidence type="ECO:0000313" key="8">
    <source>
        <dbReference type="EMBL" id="AYV85621.1"/>
    </source>
</evidence>
<dbReference type="GO" id="GO:0004820">
    <property type="term" value="F:glycine-tRNA ligase activity"/>
    <property type="evidence" value="ECO:0007669"/>
    <property type="project" value="UniProtKB-EC"/>
</dbReference>